<protein>
    <submittedName>
        <fullName evidence="2">Phage minor structural protein GP20</fullName>
    </submittedName>
</protein>
<organism evidence="2 3">
    <name type="scientific">Clostridium cylindrosporum DSM 605</name>
    <dbReference type="NCBI Taxonomy" id="1121307"/>
    <lineage>
        <taxon>Bacteria</taxon>
        <taxon>Bacillati</taxon>
        <taxon>Bacillota</taxon>
        <taxon>Clostridia</taxon>
        <taxon>Eubacteriales</taxon>
        <taxon>Clostridiaceae</taxon>
        <taxon>Clostridium</taxon>
    </lineage>
</organism>
<dbReference type="Proteomes" id="UP000036756">
    <property type="component" value="Unassembled WGS sequence"/>
</dbReference>
<dbReference type="AlphaFoldDB" id="A0A0J8G1F3"/>
<dbReference type="STRING" id="1121307.CLCY_2c03480"/>
<evidence type="ECO:0000313" key="2">
    <source>
        <dbReference type="EMBL" id="KMT21586.1"/>
    </source>
</evidence>
<dbReference type="EMBL" id="LFVU01000027">
    <property type="protein sequence ID" value="KMT21586.1"/>
    <property type="molecule type" value="Genomic_DNA"/>
</dbReference>
<dbReference type="Pfam" id="PF06810">
    <property type="entry name" value="Phage_scaffold"/>
    <property type="match status" value="1"/>
</dbReference>
<feature type="coiled-coil region" evidence="1">
    <location>
        <begin position="27"/>
        <end position="99"/>
    </location>
</feature>
<keyword evidence="3" id="KW-1185">Reference proteome</keyword>
<dbReference type="InterPro" id="IPR009636">
    <property type="entry name" value="SCAF"/>
</dbReference>
<keyword evidence="1" id="KW-0175">Coiled coil</keyword>
<dbReference type="PATRIC" id="fig|1121307.3.peg.1205"/>
<proteinExistence type="predicted"/>
<gene>
    <name evidence="2" type="ORF">CLCY_2c03480</name>
</gene>
<sequence length="202" mass="22807">MKFEELLKAQGLSDEQITGVLRDMKYNKIYTTSLENADERYQKLKGQKEDIQGQLDTANSTIKELKKNNADNEALQKTIKDHEATIETLKKDSEAKIRNITLDSAINNLLLKNNAKHSDLLLGKFDRDKLVIKEDGSIEGLEEQFKGMKETYKDLFQVSLGGKKPANPDTSGFSNNTYEALLNNADNMTAEEVAEQFSKLNK</sequence>
<reference evidence="2 3" key="1">
    <citation type="submission" date="2015-06" db="EMBL/GenBank/DDBJ databases">
        <title>Draft genome sequence of the purine-degrading Clostridium cylindrosporum HC-1 (DSM 605).</title>
        <authorList>
            <person name="Poehlein A."/>
            <person name="Schiel-Bengelsdorf B."/>
            <person name="Bengelsdorf F."/>
            <person name="Daniel R."/>
            <person name="Duerre P."/>
        </authorList>
    </citation>
    <scope>NUCLEOTIDE SEQUENCE [LARGE SCALE GENOMIC DNA]</scope>
    <source>
        <strain evidence="2 3">DSM 605</strain>
    </source>
</reference>
<comment type="caution">
    <text evidence="2">The sequence shown here is derived from an EMBL/GenBank/DDBJ whole genome shotgun (WGS) entry which is preliminary data.</text>
</comment>
<evidence type="ECO:0000313" key="3">
    <source>
        <dbReference type="Proteomes" id="UP000036756"/>
    </source>
</evidence>
<accession>A0A0J8G1F3</accession>
<evidence type="ECO:0000256" key="1">
    <source>
        <dbReference type="SAM" id="Coils"/>
    </source>
</evidence>
<name>A0A0J8G1F3_CLOCY</name>
<dbReference type="RefSeq" id="WP_048571009.1">
    <property type="nucleotide sequence ID" value="NZ_LFVU01000027.1"/>
</dbReference>
<dbReference type="OrthoDB" id="2365850at2"/>